<sequence length="292" mass="32603">MDKGVVVREADRGDCSGLLDVHCPWARGLPRGERLRRCGWWADREACEFYLGLYRRLGGEVLVAVAGGTVAGEAELLPHDDCLLGPSVYINVLWVRGDMRRRGVGRRLVEAAAEWAQGRGYSRLDVIPEDGSEGFYAKMGFTRRVEQVKAVKPLERGSGGATSHARSLGLQEAPEGMALVAGVYRPGLYTWYTAWLDTYTRAWRPQAYQLGLDGEPVVLLDPFSEGRASIIAWTRGRPDPGLLETVLAAAEELAVAAGVWEVFVQTWEWYEPVLARREYRVIDKAPWLSRRL</sequence>
<evidence type="ECO:0000313" key="4">
    <source>
        <dbReference type="EMBL" id="BES81624.1"/>
    </source>
</evidence>
<dbReference type="Proteomes" id="UP001341135">
    <property type="component" value="Chromosome"/>
</dbReference>
<evidence type="ECO:0000256" key="2">
    <source>
        <dbReference type="ARBA" id="ARBA00023315"/>
    </source>
</evidence>
<feature type="domain" description="N-acetyltransferase" evidence="3">
    <location>
        <begin position="5"/>
        <end position="169"/>
    </location>
</feature>
<accession>A0ABN6ZN37</accession>
<evidence type="ECO:0000259" key="3">
    <source>
        <dbReference type="PROSITE" id="PS51186"/>
    </source>
</evidence>
<keyword evidence="5" id="KW-1185">Reference proteome</keyword>
<dbReference type="EMBL" id="AP028907">
    <property type="protein sequence ID" value="BES81624.1"/>
    <property type="molecule type" value="Genomic_DNA"/>
</dbReference>
<name>A0ABN6ZN37_9CREN</name>
<evidence type="ECO:0000313" key="5">
    <source>
        <dbReference type="Proteomes" id="UP001341135"/>
    </source>
</evidence>
<reference evidence="4 5" key="1">
    <citation type="submission" date="2023-09" db="EMBL/GenBank/DDBJ databases">
        <title>Pyrofollis japonicus gen. nov. sp. nov., a novel member of the family Pyrodictiaceae isolated from the Iheya North hydrothermal field.</title>
        <authorList>
            <person name="Miyazaki U."/>
            <person name="Sanari M."/>
            <person name="Tame A."/>
            <person name="Kitajima M."/>
            <person name="Okamoto A."/>
            <person name="Sawayama S."/>
            <person name="Miyazaki J."/>
            <person name="Takai K."/>
            <person name="Nakagawa S."/>
        </authorList>
    </citation>
    <scope>NUCLEOTIDE SEQUENCE [LARGE SCALE GENOMIC DNA]</scope>
    <source>
        <strain evidence="4 5">AV2</strain>
    </source>
</reference>
<dbReference type="InterPro" id="IPR050832">
    <property type="entry name" value="Bact_Acetyltransf"/>
</dbReference>
<keyword evidence="1" id="KW-0808">Transferase</keyword>
<gene>
    <name evidence="4" type="ORF">PABY_11910</name>
</gene>
<evidence type="ECO:0000256" key="1">
    <source>
        <dbReference type="ARBA" id="ARBA00022679"/>
    </source>
</evidence>
<dbReference type="Gene3D" id="3.40.630.30">
    <property type="match status" value="1"/>
</dbReference>
<proteinExistence type="predicted"/>
<dbReference type="RefSeq" id="WP_338252864.1">
    <property type="nucleotide sequence ID" value="NZ_AP028907.1"/>
</dbReference>
<dbReference type="GeneID" id="89289209"/>
<dbReference type="PROSITE" id="PS51186">
    <property type="entry name" value="GNAT"/>
    <property type="match status" value="1"/>
</dbReference>
<keyword evidence="2" id="KW-0012">Acyltransferase</keyword>
<dbReference type="Pfam" id="PF00583">
    <property type="entry name" value="Acetyltransf_1"/>
    <property type="match status" value="1"/>
</dbReference>
<dbReference type="InterPro" id="IPR016181">
    <property type="entry name" value="Acyl_CoA_acyltransferase"/>
</dbReference>
<dbReference type="SUPFAM" id="SSF55729">
    <property type="entry name" value="Acyl-CoA N-acyltransferases (Nat)"/>
    <property type="match status" value="1"/>
</dbReference>
<protein>
    <recommendedName>
        <fullName evidence="3">N-acetyltransferase domain-containing protein</fullName>
    </recommendedName>
</protein>
<dbReference type="PANTHER" id="PTHR43877">
    <property type="entry name" value="AMINOALKYLPHOSPHONATE N-ACETYLTRANSFERASE-RELATED-RELATED"/>
    <property type="match status" value="1"/>
</dbReference>
<dbReference type="InterPro" id="IPR000182">
    <property type="entry name" value="GNAT_dom"/>
</dbReference>
<organism evidence="4 5">
    <name type="scientific">Pyrodictium abyssi</name>
    <dbReference type="NCBI Taxonomy" id="54256"/>
    <lineage>
        <taxon>Archaea</taxon>
        <taxon>Thermoproteota</taxon>
        <taxon>Thermoprotei</taxon>
        <taxon>Desulfurococcales</taxon>
        <taxon>Pyrodictiaceae</taxon>
        <taxon>Pyrodictium</taxon>
    </lineage>
</organism>